<keyword evidence="7 11" id="KW-1133">Transmembrane helix</keyword>
<keyword evidence="10 11" id="KW-0066">ATP synthesis</keyword>
<dbReference type="AlphaFoldDB" id="A0A347SRM8"/>
<protein>
    <recommendedName>
        <fullName evidence="11 12">ATP synthase subunit a</fullName>
    </recommendedName>
    <alternativeName>
        <fullName evidence="11">ATP synthase F0 sector subunit a</fullName>
    </alternativeName>
    <alternativeName>
        <fullName evidence="11">F-ATPase subunit 6</fullName>
    </alternativeName>
</protein>
<evidence type="ECO:0000256" key="2">
    <source>
        <dbReference type="ARBA" id="ARBA00006810"/>
    </source>
</evidence>
<evidence type="ECO:0000313" key="15">
    <source>
        <dbReference type="Proteomes" id="UP000284109"/>
    </source>
</evidence>
<dbReference type="GO" id="GO:0045259">
    <property type="term" value="C:proton-transporting ATP synthase complex"/>
    <property type="evidence" value="ECO:0007669"/>
    <property type="project" value="UniProtKB-KW"/>
</dbReference>
<dbReference type="GO" id="GO:0005886">
    <property type="term" value="C:plasma membrane"/>
    <property type="evidence" value="ECO:0007669"/>
    <property type="project" value="UniProtKB-SubCell"/>
</dbReference>
<proteinExistence type="inferred from homology"/>
<keyword evidence="8 11" id="KW-0406">Ion transport</keyword>
<dbReference type="RefSeq" id="WP_118902204.1">
    <property type="nucleotide sequence ID" value="NZ_CP031513.1"/>
</dbReference>
<feature type="transmembrane region" description="Helical" evidence="11">
    <location>
        <begin position="115"/>
        <end position="133"/>
    </location>
</feature>
<dbReference type="PROSITE" id="PS00449">
    <property type="entry name" value="ATPASE_A"/>
    <property type="match status" value="1"/>
</dbReference>
<evidence type="ECO:0000256" key="12">
    <source>
        <dbReference type="RuleBase" id="RU000483"/>
    </source>
</evidence>
<keyword evidence="9 11" id="KW-0472">Membrane</keyword>
<dbReference type="PANTHER" id="PTHR42823:SF3">
    <property type="entry name" value="ATP SYNTHASE SUBUNIT A, CHLOROPLASTIC"/>
    <property type="match status" value="1"/>
</dbReference>
<dbReference type="InterPro" id="IPR000568">
    <property type="entry name" value="ATP_synth_F0_asu"/>
</dbReference>
<evidence type="ECO:0000256" key="9">
    <source>
        <dbReference type="ARBA" id="ARBA00023136"/>
    </source>
</evidence>
<keyword evidence="6 11" id="KW-0375">Hydrogen ion transport</keyword>
<evidence type="ECO:0000313" key="16">
    <source>
        <dbReference type="Proteomes" id="UP000284822"/>
    </source>
</evidence>
<comment type="similarity">
    <text evidence="2 11 12">Belongs to the ATPase A chain family.</text>
</comment>
<dbReference type="GO" id="GO:0046933">
    <property type="term" value="F:proton-transporting ATP synthase activity, rotational mechanism"/>
    <property type="evidence" value="ECO:0007669"/>
    <property type="project" value="UniProtKB-UniRule"/>
</dbReference>
<keyword evidence="15" id="KW-1185">Reference proteome</keyword>
<dbReference type="OrthoDB" id="9789241at2"/>
<name>A0A347SRM8_9LACO</name>
<feature type="transmembrane region" description="Helical" evidence="11">
    <location>
        <begin position="76"/>
        <end position="95"/>
    </location>
</feature>
<reference evidence="15 16" key="1">
    <citation type="submission" date="2018-07" db="EMBL/GenBank/DDBJ databases">
        <title>Genome sequences of six Lactobacillus spp. isolated from bumble bee guts.</title>
        <authorList>
            <person name="Motta E.V.S."/>
            <person name="Moran N.A."/>
        </authorList>
    </citation>
    <scope>NUCLEOTIDE SEQUENCE [LARGE SCALE GENOMIC DNA]</scope>
    <source>
        <strain evidence="14 15">BI-1.1</strain>
        <strain evidence="13 16">LV-8.1</strain>
    </source>
</reference>
<evidence type="ECO:0000256" key="4">
    <source>
        <dbReference type="ARBA" id="ARBA00022547"/>
    </source>
</evidence>
<dbReference type="SUPFAM" id="SSF81336">
    <property type="entry name" value="F1F0 ATP synthase subunit A"/>
    <property type="match status" value="1"/>
</dbReference>
<dbReference type="InterPro" id="IPR045082">
    <property type="entry name" value="ATP_syn_F0_a_bact/chloroplast"/>
</dbReference>
<keyword evidence="4 11" id="KW-0138">CF(0)</keyword>
<dbReference type="EMBL" id="QOCR01000004">
    <property type="protein sequence ID" value="RHW50008.1"/>
    <property type="molecule type" value="Genomic_DNA"/>
</dbReference>
<dbReference type="NCBIfam" id="TIGR01131">
    <property type="entry name" value="ATP_synt_6_or_A"/>
    <property type="match status" value="1"/>
</dbReference>
<dbReference type="Proteomes" id="UP000284109">
    <property type="component" value="Unassembled WGS sequence"/>
</dbReference>
<dbReference type="NCBIfam" id="NF004479">
    <property type="entry name" value="PRK05815.1-4"/>
    <property type="match status" value="1"/>
</dbReference>
<dbReference type="CDD" id="cd00310">
    <property type="entry name" value="ATP-synt_Fo_a_6"/>
    <property type="match status" value="1"/>
</dbReference>
<evidence type="ECO:0000256" key="6">
    <source>
        <dbReference type="ARBA" id="ARBA00022781"/>
    </source>
</evidence>
<evidence type="ECO:0000256" key="8">
    <source>
        <dbReference type="ARBA" id="ARBA00023065"/>
    </source>
</evidence>
<evidence type="ECO:0000256" key="5">
    <source>
        <dbReference type="ARBA" id="ARBA00022692"/>
    </source>
</evidence>
<evidence type="ECO:0000256" key="10">
    <source>
        <dbReference type="ARBA" id="ARBA00023310"/>
    </source>
</evidence>
<evidence type="ECO:0000313" key="13">
    <source>
        <dbReference type="EMBL" id="RHW46842.1"/>
    </source>
</evidence>
<comment type="function">
    <text evidence="11 12">Key component of the proton channel; it plays a direct role in the translocation of protons across the membrane.</text>
</comment>
<dbReference type="InterPro" id="IPR023011">
    <property type="entry name" value="ATP_synth_F0_asu_AS"/>
</dbReference>
<dbReference type="PRINTS" id="PR00123">
    <property type="entry name" value="ATPASEA"/>
</dbReference>
<dbReference type="Proteomes" id="UP000284822">
    <property type="component" value="Unassembled WGS sequence"/>
</dbReference>
<dbReference type="HAMAP" id="MF_01393">
    <property type="entry name" value="ATP_synth_a_bact"/>
    <property type="match status" value="1"/>
</dbReference>
<organism evidence="14 15">
    <name type="scientific">Bombilactobacillus bombi</name>
    <dbReference type="NCBI Taxonomy" id="1303590"/>
    <lineage>
        <taxon>Bacteria</taxon>
        <taxon>Bacillati</taxon>
        <taxon>Bacillota</taxon>
        <taxon>Bacilli</taxon>
        <taxon>Lactobacillales</taxon>
        <taxon>Lactobacillaceae</taxon>
        <taxon>Bombilactobacillus</taxon>
    </lineage>
</organism>
<keyword evidence="5 11" id="KW-0812">Transmembrane</keyword>
<evidence type="ECO:0000256" key="11">
    <source>
        <dbReference type="HAMAP-Rule" id="MF_01393"/>
    </source>
</evidence>
<dbReference type="InterPro" id="IPR035908">
    <property type="entry name" value="F0_ATP_A_sf"/>
</dbReference>
<evidence type="ECO:0000313" key="14">
    <source>
        <dbReference type="EMBL" id="RHW50008.1"/>
    </source>
</evidence>
<feature type="transmembrane region" description="Helical" evidence="11">
    <location>
        <begin position="205"/>
        <end position="230"/>
    </location>
</feature>
<dbReference type="PANTHER" id="PTHR42823">
    <property type="entry name" value="ATP SYNTHASE SUBUNIT A, CHLOROPLASTIC"/>
    <property type="match status" value="1"/>
</dbReference>
<dbReference type="KEGG" id="lbm:DS830_04040"/>
<keyword evidence="3 11" id="KW-0813">Transport</keyword>
<dbReference type="GO" id="GO:0042777">
    <property type="term" value="P:proton motive force-driven plasma membrane ATP synthesis"/>
    <property type="evidence" value="ECO:0007669"/>
    <property type="project" value="TreeGrafter"/>
</dbReference>
<comment type="caution">
    <text evidence="14">The sequence shown here is derived from an EMBL/GenBank/DDBJ whole genome shotgun (WGS) entry which is preliminary data.</text>
</comment>
<evidence type="ECO:0000256" key="3">
    <source>
        <dbReference type="ARBA" id="ARBA00022448"/>
    </source>
</evidence>
<feature type="transmembrane region" description="Helical" evidence="11">
    <location>
        <begin position="12"/>
        <end position="37"/>
    </location>
</feature>
<gene>
    <name evidence="11" type="primary">atpB</name>
    <name evidence="14" type="ORF">DS831_07555</name>
    <name evidence="13" type="ORF">DS832_04970</name>
</gene>
<dbReference type="Pfam" id="PF00119">
    <property type="entry name" value="ATP-synt_A"/>
    <property type="match status" value="1"/>
</dbReference>
<comment type="subcellular location">
    <subcellularLocation>
        <location evidence="11 12">Cell membrane</location>
        <topology evidence="11 12">Multi-pass membrane protein</topology>
    </subcellularLocation>
    <subcellularLocation>
        <location evidence="1">Membrane</location>
        <topology evidence="1">Multi-pass membrane protein</topology>
    </subcellularLocation>
</comment>
<sequence length="237" mass="26298">MNGSSPLITIGGLTFNIANCLSTLIAAILVFILFFALSRKIEMRPGKAQNLLEWIVDFTNGIVKQMIPDKGQAQPIMFYVFVMFAFIFVSNQLGLILEIAVGGQTFVKSPTSSPIVTMALGTISMVLSHFYCVQQLGFKGYIHHYAEPIWFLTPINILEEFTNFLTLSLRLYGNIFAGEVLLDLIVKMAGSHGILTWIPSLLVSMIWQGFSVFIGAIQAYVFVTLSTVYISHKIVAE</sequence>
<keyword evidence="11" id="KW-1003">Cell membrane</keyword>
<dbReference type="Gene3D" id="1.20.120.220">
    <property type="entry name" value="ATP synthase, F0 complex, subunit A"/>
    <property type="match status" value="1"/>
</dbReference>
<dbReference type="EMBL" id="QOCS01000009">
    <property type="protein sequence ID" value="RHW46842.1"/>
    <property type="molecule type" value="Genomic_DNA"/>
</dbReference>
<accession>A0A347SRM8</accession>
<evidence type="ECO:0000256" key="1">
    <source>
        <dbReference type="ARBA" id="ARBA00004141"/>
    </source>
</evidence>
<evidence type="ECO:0000256" key="7">
    <source>
        <dbReference type="ARBA" id="ARBA00022989"/>
    </source>
</evidence>